<keyword evidence="3" id="KW-1185">Reference proteome</keyword>
<organism evidence="2 3">
    <name type="scientific">Heliocybe sulcata</name>
    <dbReference type="NCBI Taxonomy" id="5364"/>
    <lineage>
        <taxon>Eukaryota</taxon>
        <taxon>Fungi</taxon>
        <taxon>Dikarya</taxon>
        <taxon>Basidiomycota</taxon>
        <taxon>Agaricomycotina</taxon>
        <taxon>Agaricomycetes</taxon>
        <taxon>Gloeophyllales</taxon>
        <taxon>Gloeophyllaceae</taxon>
        <taxon>Heliocybe</taxon>
    </lineage>
</organism>
<proteinExistence type="predicted"/>
<dbReference type="AlphaFoldDB" id="A0A5C3N4Y0"/>
<feature type="compositionally biased region" description="Low complexity" evidence="1">
    <location>
        <begin position="86"/>
        <end position="103"/>
    </location>
</feature>
<reference evidence="2 3" key="1">
    <citation type="journal article" date="2019" name="Nat. Ecol. Evol.">
        <title>Megaphylogeny resolves global patterns of mushroom evolution.</title>
        <authorList>
            <person name="Varga T."/>
            <person name="Krizsan K."/>
            <person name="Foldi C."/>
            <person name="Dima B."/>
            <person name="Sanchez-Garcia M."/>
            <person name="Sanchez-Ramirez S."/>
            <person name="Szollosi G.J."/>
            <person name="Szarkandi J.G."/>
            <person name="Papp V."/>
            <person name="Albert L."/>
            <person name="Andreopoulos W."/>
            <person name="Angelini C."/>
            <person name="Antonin V."/>
            <person name="Barry K.W."/>
            <person name="Bougher N.L."/>
            <person name="Buchanan P."/>
            <person name="Buyck B."/>
            <person name="Bense V."/>
            <person name="Catcheside P."/>
            <person name="Chovatia M."/>
            <person name="Cooper J."/>
            <person name="Damon W."/>
            <person name="Desjardin D."/>
            <person name="Finy P."/>
            <person name="Geml J."/>
            <person name="Haridas S."/>
            <person name="Hughes K."/>
            <person name="Justo A."/>
            <person name="Karasinski D."/>
            <person name="Kautmanova I."/>
            <person name="Kiss B."/>
            <person name="Kocsube S."/>
            <person name="Kotiranta H."/>
            <person name="LaButti K.M."/>
            <person name="Lechner B.E."/>
            <person name="Liimatainen K."/>
            <person name="Lipzen A."/>
            <person name="Lukacs Z."/>
            <person name="Mihaltcheva S."/>
            <person name="Morgado L.N."/>
            <person name="Niskanen T."/>
            <person name="Noordeloos M.E."/>
            <person name="Ohm R.A."/>
            <person name="Ortiz-Santana B."/>
            <person name="Ovrebo C."/>
            <person name="Racz N."/>
            <person name="Riley R."/>
            <person name="Savchenko A."/>
            <person name="Shiryaev A."/>
            <person name="Soop K."/>
            <person name="Spirin V."/>
            <person name="Szebenyi C."/>
            <person name="Tomsovsky M."/>
            <person name="Tulloss R.E."/>
            <person name="Uehling J."/>
            <person name="Grigoriev I.V."/>
            <person name="Vagvolgyi C."/>
            <person name="Papp T."/>
            <person name="Martin F.M."/>
            <person name="Miettinen O."/>
            <person name="Hibbett D.S."/>
            <person name="Nagy L.G."/>
        </authorList>
    </citation>
    <scope>NUCLEOTIDE SEQUENCE [LARGE SCALE GENOMIC DNA]</scope>
    <source>
        <strain evidence="2 3">OMC1185</strain>
    </source>
</reference>
<name>A0A5C3N4Y0_9AGAM</name>
<dbReference type="EMBL" id="ML213518">
    <property type="protein sequence ID" value="TFK48821.1"/>
    <property type="molecule type" value="Genomic_DNA"/>
</dbReference>
<feature type="region of interest" description="Disordered" evidence="1">
    <location>
        <begin position="84"/>
        <end position="103"/>
    </location>
</feature>
<protein>
    <submittedName>
        <fullName evidence="2">Uncharacterized protein</fullName>
    </submittedName>
</protein>
<evidence type="ECO:0000313" key="3">
    <source>
        <dbReference type="Proteomes" id="UP000305948"/>
    </source>
</evidence>
<sequence length="103" mass="11332">MTLSSNRATGSYSGSRSWPYGHLSMPWMHFTVGASHSREKECSIRQFSPLILAAIVALLQDFSSKSQRNITYPLLGRFCHGEITPLSRSSGGLSSISSQEHQS</sequence>
<dbReference type="Proteomes" id="UP000305948">
    <property type="component" value="Unassembled WGS sequence"/>
</dbReference>
<gene>
    <name evidence="2" type="ORF">OE88DRAFT_509915</name>
</gene>
<evidence type="ECO:0000256" key="1">
    <source>
        <dbReference type="SAM" id="MobiDB-lite"/>
    </source>
</evidence>
<accession>A0A5C3N4Y0</accession>
<evidence type="ECO:0000313" key="2">
    <source>
        <dbReference type="EMBL" id="TFK48821.1"/>
    </source>
</evidence>